<proteinExistence type="predicted"/>
<sequence length="60" mass="6785">MTEGCIVVEATTNISTEPLLLSKVSYARSLSRATNKLRSFWSCLRYMCIDQFDARHAIVS</sequence>
<name>A0A445MIF8_ENSVE</name>
<dbReference type="Proteomes" id="UP000290560">
    <property type="component" value="Unassembled WGS sequence"/>
</dbReference>
<dbReference type="EMBL" id="KV876099">
    <property type="protein sequence ID" value="RZR74057.1"/>
    <property type="molecule type" value="Genomic_DNA"/>
</dbReference>
<dbReference type="AlphaFoldDB" id="A0A445MIF8"/>
<protein>
    <submittedName>
        <fullName evidence="1">Uncharacterized protein</fullName>
    </submittedName>
</protein>
<accession>A0A445MIF8</accession>
<evidence type="ECO:0000313" key="1">
    <source>
        <dbReference type="EMBL" id="RZR74057.1"/>
    </source>
</evidence>
<gene>
    <name evidence="1" type="ORF">BHM03_00031506</name>
</gene>
<reference evidence="1" key="1">
    <citation type="journal article" date="2018" name="Data Brief">
        <title>Genome sequence data from 17 accessions of Ensete ventricosum, a staple food crop for millions in Ethiopia.</title>
        <authorList>
            <person name="Yemataw Z."/>
            <person name="Muzemil S."/>
            <person name="Ambachew D."/>
            <person name="Tripathi L."/>
            <person name="Tesfaye K."/>
            <person name="Chala A."/>
            <person name="Farbos A."/>
            <person name="O'Neill P."/>
            <person name="Moore K."/>
            <person name="Grant M."/>
            <person name="Studholme D.J."/>
        </authorList>
    </citation>
    <scope>NUCLEOTIDE SEQUENCE [LARGE SCALE GENOMIC DNA]</scope>
    <source>
        <tissue evidence="1">Leaf</tissue>
    </source>
</reference>
<organism evidence="1">
    <name type="scientific">Ensete ventricosum</name>
    <name type="common">Abyssinian banana</name>
    <name type="synonym">Musa ensete</name>
    <dbReference type="NCBI Taxonomy" id="4639"/>
    <lineage>
        <taxon>Eukaryota</taxon>
        <taxon>Viridiplantae</taxon>
        <taxon>Streptophyta</taxon>
        <taxon>Embryophyta</taxon>
        <taxon>Tracheophyta</taxon>
        <taxon>Spermatophyta</taxon>
        <taxon>Magnoliopsida</taxon>
        <taxon>Liliopsida</taxon>
        <taxon>Zingiberales</taxon>
        <taxon>Musaceae</taxon>
        <taxon>Ensete</taxon>
    </lineage>
</organism>